<protein>
    <submittedName>
        <fullName evidence="1">DUF6944 family repetitive protein</fullName>
    </submittedName>
</protein>
<organism evidence="1 2">
    <name type="scientific">Scopulibacillus cellulosilyticus</name>
    <dbReference type="NCBI Taxonomy" id="2665665"/>
    <lineage>
        <taxon>Bacteria</taxon>
        <taxon>Bacillati</taxon>
        <taxon>Bacillota</taxon>
        <taxon>Bacilli</taxon>
        <taxon>Bacillales</taxon>
        <taxon>Sporolactobacillaceae</taxon>
        <taxon>Scopulibacillus</taxon>
    </lineage>
</organism>
<evidence type="ECO:0000313" key="1">
    <source>
        <dbReference type="EMBL" id="MFC7395383.1"/>
    </source>
</evidence>
<dbReference type="RefSeq" id="WP_380969885.1">
    <property type="nucleotide sequence ID" value="NZ_JBHTCO010000044.1"/>
</dbReference>
<sequence>MNERQKAVTKRMLQKLESNGGLNLNNEYPPGTNETFTGTWIQVMGAFLEAVGVTKELRFLRRQSERLQKGDTSDLTSEEKAVLGVWLQTIGKTFGAVGFSKQLSEKRSTEIQGRKLSIIGNWMSAYGSSLEAIAETELLIKEEATQVPF</sequence>
<comment type="caution">
    <text evidence="1">The sequence shown here is derived from an EMBL/GenBank/DDBJ whole genome shotgun (WGS) entry which is preliminary data.</text>
</comment>
<dbReference type="Proteomes" id="UP001596505">
    <property type="component" value="Unassembled WGS sequence"/>
</dbReference>
<name>A0ABW2Q1C5_9BACL</name>
<evidence type="ECO:0000313" key="2">
    <source>
        <dbReference type="Proteomes" id="UP001596505"/>
    </source>
</evidence>
<dbReference type="InterPro" id="IPR054224">
    <property type="entry name" value="DUF6944"/>
</dbReference>
<gene>
    <name evidence="1" type="ORF">ACFQRG_20960</name>
</gene>
<proteinExistence type="predicted"/>
<keyword evidence="2" id="KW-1185">Reference proteome</keyword>
<accession>A0ABW2Q1C5</accession>
<dbReference type="EMBL" id="JBHTCO010000044">
    <property type="protein sequence ID" value="MFC7395383.1"/>
    <property type="molecule type" value="Genomic_DNA"/>
</dbReference>
<dbReference type="Pfam" id="PF22116">
    <property type="entry name" value="DUF6944"/>
    <property type="match status" value="1"/>
</dbReference>
<reference evidence="2" key="1">
    <citation type="journal article" date="2019" name="Int. J. Syst. Evol. Microbiol.">
        <title>The Global Catalogue of Microorganisms (GCM) 10K type strain sequencing project: providing services to taxonomists for standard genome sequencing and annotation.</title>
        <authorList>
            <consortium name="The Broad Institute Genomics Platform"/>
            <consortium name="The Broad Institute Genome Sequencing Center for Infectious Disease"/>
            <person name="Wu L."/>
            <person name="Ma J."/>
        </authorList>
    </citation>
    <scope>NUCLEOTIDE SEQUENCE [LARGE SCALE GENOMIC DNA]</scope>
    <source>
        <strain evidence="2">CGMCC 1.16305</strain>
    </source>
</reference>